<evidence type="ECO:0000313" key="2">
    <source>
        <dbReference type="Proteomes" id="UP000824005"/>
    </source>
</evidence>
<dbReference type="Proteomes" id="UP000824005">
    <property type="component" value="Unassembled WGS sequence"/>
</dbReference>
<dbReference type="SUPFAM" id="SSF55729">
    <property type="entry name" value="Acyl-CoA N-acyltransferases (Nat)"/>
    <property type="match status" value="1"/>
</dbReference>
<name>A0A9D1YZQ6_9MICO</name>
<dbReference type="AlphaFoldDB" id="A0A9D1YZQ6"/>
<reference evidence="1" key="1">
    <citation type="journal article" date="2021" name="PeerJ">
        <title>Extensive microbial diversity within the chicken gut microbiome revealed by metagenomics and culture.</title>
        <authorList>
            <person name="Gilroy R."/>
            <person name="Ravi A."/>
            <person name="Getino M."/>
            <person name="Pursley I."/>
            <person name="Horton D.L."/>
            <person name="Alikhan N.F."/>
            <person name="Baker D."/>
            <person name="Gharbi K."/>
            <person name="Hall N."/>
            <person name="Watson M."/>
            <person name="Adriaenssens E.M."/>
            <person name="Foster-Nyarko E."/>
            <person name="Jarju S."/>
            <person name="Secka A."/>
            <person name="Antonio M."/>
            <person name="Oren A."/>
            <person name="Chaudhuri R.R."/>
            <person name="La Ragione R."/>
            <person name="Hildebrand F."/>
            <person name="Pallen M.J."/>
        </authorList>
    </citation>
    <scope>NUCLEOTIDE SEQUENCE</scope>
    <source>
        <strain evidence="1">ChiGjej1B1-98</strain>
    </source>
</reference>
<gene>
    <name evidence="1" type="ORF">H9830_11775</name>
</gene>
<dbReference type="EMBL" id="DXDC01000355">
    <property type="protein sequence ID" value="HIY66941.1"/>
    <property type="molecule type" value="Genomic_DNA"/>
</dbReference>
<proteinExistence type="predicted"/>
<comment type="caution">
    <text evidence="1">The sequence shown here is derived from an EMBL/GenBank/DDBJ whole genome shotgun (WGS) entry which is preliminary data.</text>
</comment>
<evidence type="ECO:0000313" key="1">
    <source>
        <dbReference type="EMBL" id="HIY66941.1"/>
    </source>
</evidence>
<protein>
    <submittedName>
        <fullName evidence="1">Uncharacterized protein</fullName>
    </submittedName>
</protein>
<feature type="non-terminal residue" evidence="1">
    <location>
        <position position="99"/>
    </location>
</feature>
<sequence>MNPYVQPKIRPTTSDDAAEVVALFDDAVVWMNANGNTQQWGSQPWSQIPARVEKITGWCAEGHGGWVSVLPDGRIGGFLVVGDAHPYVPAATGPELYIM</sequence>
<reference evidence="1" key="2">
    <citation type="submission" date="2021-04" db="EMBL/GenBank/DDBJ databases">
        <authorList>
            <person name="Gilroy R."/>
        </authorList>
    </citation>
    <scope>NUCLEOTIDE SEQUENCE</scope>
    <source>
        <strain evidence="1">ChiGjej1B1-98</strain>
    </source>
</reference>
<organism evidence="1 2">
    <name type="scientific">Candidatus Agrococcus pullicola</name>
    <dbReference type="NCBI Taxonomy" id="2838429"/>
    <lineage>
        <taxon>Bacteria</taxon>
        <taxon>Bacillati</taxon>
        <taxon>Actinomycetota</taxon>
        <taxon>Actinomycetes</taxon>
        <taxon>Micrococcales</taxon>
        <taxon>Microbacteriaceae</taxon>
        <taxon>Agrococcus</taxon>
    </lineage>
</organism>
<accession>A0A9D1YZQ6</accession>
<dbReference type="InterPro" id="IPR016181">
    <property type="entry name" value="Acyl_CoA_acyltransferase"/>
</dbReference>
<dbReference type="Gene3D" id="3.40.630.30">
    <property type="match status" value="1"/>
</dbReference>